<keyword evidence="3" id="KW-1185">Reference proteome</keyword>
<dbReference type="EMBL" id="JAPEVI010000003">
    <property type="protein sequence ID" value="MCX2722430.1"/>
    <property type="molecule type" value="Genomic_DNA"/>
</dbReference>
<organism evidence="2 3">
    <name type="scientific">Roseibium salinum</name>
    <dbReference type="NCBI Taxonomy" id="1604349"/>
    <lineage>
        <taxon>Bacteria</taxon>
        <taxon>Pseudomonadati</taxon>
        <taxon>Pseudomonadota</taxon>
        <taxon>Alphaproteobacteria</taxon>
        <taxon>Hyphomicrobiales</taxon>
        <taxon>Stappiaceae</taxon>
        <taxon>Roseibium</taxon>
    </lineage>
</organism>
<proteinExistence type="predicted"/>
<reference evidence="2 3" key="1">
    <citation type="journal article" date="2016" name="Int. J. Syst. Evol. Microbiol.">
        <title>Labrenzia salina sp. nov., isolated from the rhizosphere of the halophyte Arthrocnemum macrostachyum.</title>
        <authorList>
            <person name="Camacho M."/>
            <person name="Redondo-Gomez S."/>
            <person name="Rodriguez-Llorente I."/>
            <person name="Rohde M."/>
            <person name="Sproer C."/>
            <person name="Schumann P."/>
            <person name="Klenk H.P."/>
            <person name="Montero-Calasanz M.D.C."/>
        </authorList>
    </citation>
    <scope>NUCLEOTIDE SEQUENCE [LARGE SCALE GENOMIC DNA]</scope>
    <source>
        <strain evidence="2 3">DSM 29163</strain>
    </source>
</reference>
<accession>A0ABT3QZN9</accession>
<sequence length="192" mass="20667">MPRSRIAVAGAISAFACLTLPGAAAAQQPMVPAMDVAGVETVPIDGDIDHYRAVLVETEEGADLYIFTEAGSGWQQAVHAPEIVWRGSLSGQGPWLEATESGSLKIHSENSSVGRDRWEQVLTIAYRKGEFQVAGYTYTYYETLDPDHNGVCDVNLLTGKGTHKGKSFKTALPATVVGNWTMDTRPPECAPE</sequence>
<keyword evidence="1" id="KW-0732">Signal</keyword>
<protein>
    <submittedName>
        <fullName evidence="2">Uncharacterized protein</fullName>
    </submittedName>
</protein>
<feature type="signal peptide" evidence="1">
    <location>
        <begin position="1"/>
        <end position="26"/>
    </location>
</feature>
<dbReference type="PROSITE" id="PS51257">
    <property type="entry name" value="PROKAR_LIPOPROTEIN"/>
    <property type="match status" value="1"/>
</dbReference>
<evidence type="ECO:0000313" key="3">
    <source>
        <dbReference type="Proteomes" id="UP001300261"/>
    </source>
</evidence>
<dbReference type="RefSeq" id="WP_265962114.1">
    <property type="nucleotide sequence ID" value="NZ_JAPEVI010000003.1"/>
</dbReference>
<gene>
    <name evidence="2" type="ORF">ON753_08465</name>
</gene>
<evidence type="ECO:0000313" key="2">
    <source>
        <dbReference type="EMBL" id="MCX2722430.1"/>
    </source>
</evidence>
<dbReference type="Proteomes" id="UP001300261">
    <property type="component" value="Unassembled WGS sequence"/>
</dbReference>
<name>A0ABT3QZN9_9HYPH</name>
<feature type="chain" id="PRO_5046703829" evidence="1">
    <location>
        <begin position="27"/>
        <end position="192"/>
    </location>
</feature>
<evidence type="ECO:0000256" key="1">
    <source>
        <dbReference type="SAM" id="SignalP"/>
    </source>
</evidence>
<comment type="caution">
    <text evidence="2">The sequence shown here is derived from an EMBL/GenBank/DDBJ whole genome shotgun (WGS) entry which is preliminary data.</text>
</comment>